<dbReference type="RefSeq" id="WP_041018752.1">
    <property type="nucleotide sequence ID" value="NZ_CCEJ010000014.1"/>
</dbReference>
<dbReference type="AlphaFoldDB" id="A0A090D357"/>
<gene>
    <name evidence="1" type="ORF">CSEC_2399</name>
</gene>
<reference evidence="1" key="1">
    <citation type="submission" date="2013-12" db="EMBL/GenBank/DDBJ databases">
        <authorList>
            <person name="Linke B."/>
        </authorList>
    </citation>
    <scope>NUCLEOTIDE SEQUENCE [LARGE SCALE GENOMIC DNA]</scope>
    <source>
        <strain evidence="1">CRIB-18</strain>
    </source>
</reference>
<organism evidence="1 2">
    <name type="scientific">Candidatus Criblamydia sequanensis CRIB-18</name>
    <dbReference type="NCBI Taxonomy" id="1437425"/>
    <lineage>
        <taxon>Bacteria</taxon>
        <taxon>Pseudomonadati</taxon>
        <taxon>Chlamydiota</taxon>
        <taxon>Chlamydiia</taxon>
        <taxon>Parachlamydiales</taxon>
        <taxon>Candidatus Criblamydiaceae</taxon>
        <taxon>Candidatus Criblamydia</taxon>
    </lineage>
</organism>
<dbReference type="eggNOG" id="ENOG5033C4D">
    <property type="taxonomic scope" value="Bacteria"/>
</dbReference>
<dbReference type="EMBL" id="CCEJ010000014">
    <property type="protein sequence ID" value="CDR35205.1"/>
    <property type="molecule type" value="Genomic_DNA"/>
</dbReference>
<sequence length="114" mass="13023">MAHSPENSLTKIQELSIGAEARIFIGFPIHSNLKAELEKSHLWKEALITKNPGELIEIFFNEKRYVGVYAKGSYLTLKQIDEETEKIINRIQELCPKVHLDQETVAILSQVFLS</sequence>
<comment type="caution">
    <text evidence="1">The sequence shown here is derived from an EMBL/GenBank/DDBJ whole genome shotgun (WGS) entry which is preliminary data.</text>
</comment>
<dbReference type="STRING" id="1437425.CSEC_2399"/>
<reference evidence="1" key="2">
    <citation type="submission" date="2014-09" db="EMBL/GenBank/DDBJ databases">
        <title>Criblamydia sequanensis harbors a mega-plasmid encoding arsenite resistance.</title>
        <authorList>
            <person name="Bertelli C."/>
            <person name="Goesmann A."/>
            <person name="Greub G."/>
        </authorList>
    </citation>
    <scope>NUCLEOTIDE SEQUENCE [LARGE SCALE GENOMIC DNA]</scope>
    <source>
        <strain evidence="1">CRIB-18</strain>
    </source>
</reference>
<evidence type="ECO:0000313" key="1">
    <source>
        <dbReference type="EMBL" id="CDR35205.1"/>
    </source>
</evidence>
<proteinExistence type="predicted"/>
<evidence type="ECO:0000313" key="2">
    <source>
        <dbReference type="Proteomes" id="UP000031552"/>
    </source>
</evidence>
<keyword evidence="2" id="KW-1185">Reference proteome</keyword>
<protein>
    <submittedName>
        <fullName evidence="1">Uncharacterized protein</fullName>
    </submittedName>
</protein>
<accession>A0A090D357</accession>
<dbReference type="Proteomes" id="UP000031552">
    <property type="component" value="Unassembled WGS sequence"/>
</dbReference>
<dbReference type="OrthoDB" id="9949372at2"/>
<name>A0A090D357_9BACT</name>